<dbReference type="AlphaFoldDB" id="A0AA38W0N4"/>
<protein>
    <recommendedName>
        <fullName evidence="5">Aconitase/3-isopropylmalate dehydratase large subunit alpha/beta/alpha domain-containing protein</fullName>
    </recommendedName>
</protein>
<keyword evidence="4" id="KW-0456">Lyase</keyword>
<dbReference type="PANTHER" id="PTHR43822:SF2">
    <property type="entry name" value="HOMOACONITASE, MITOCHONDRIAL"/>
    <property type="match status" value="1"/>
</dbReference>
<dbReference type="Pfam" id="PF00330">
    <property type="entry name" value="Aconitase"/>
    <property type="match status" value="1"/>
</dbReference>
<dbReference type="Proteomes" id="UP001174694">
    <property type="component" value="Unassembled WGS sequence"/>
</dbReference>
<dbReference type="GO" id="GO:0051536">
    <property type="term" value="F:iron-sulfur cluster binding"/>
    <property type="evidence" value="ECO:0007669"/>
    <property type="project" value="UniProtKB-KW"/>
</dbReference>
<dbReference type="EMBL" id="JANBVO010000001">
    <property type="protein sequence ID" value="KAJ9157450.1"/>
    <property type="molecule type" value="Genomic_DNA"/>
</dbReference>
<accession>A0AA38W0N4</accession>
<keyword evidence="1" id="KW-0479">Metal-binding</keyword>
<sequence length="172" mass="18782">MACKAISAGGGRTSHLSSRWCSATAAPKPRLVRLVSTSRCLRAQDVESPKTTPTEHRLPQTLTEKIIQRYAVGLSPGKRVRSGDYISIEPAAILTHDNSFPVATKFLSMGATKIHRPEQLVIALDHDVQNTSEANLKKYQSIEAFAKKHGVTSWYPAGRGIGHQIMVEEGHA</sequence>
<dbReference type="GO" id="GO:0043436">
    <property type="term" value="P:oxoacid metabolic process"/>
    <property type="evidence" value="ECO:0007669"/>
    <property type="project" value="UniProtKB-ARBA"/>
</dbReference>
<evidence type="ECO:0000256" key="2">
    <source>
        <dbReference type="ARBA" id="ARBA00023004"/>
    </source>
</evidence>
<keyword evidence="2" id="KW-0408">Iron</keyword>
<feature type="domain" description="Aconitase/3-isopropylmalate dehydratase large subunit alpha/beta/alpha" evidence="5">
    <location>
        <begin position="65"/>
        <end position="171"/>
    </location>
</feature>
<keyword evidence="3" id="KW-0411">Iron-sulfur</keyword>
<evidence type="ECO:0000256" key="1">
    <source>
        <dbReference type="ARBA" id="ARBA00022723"/>
    </source>
</evidence>
<name>A0AA38W0N4_9PEZI</name>
<gene>
    <name evidence="6" type="ORF">NKR23_g757</name>
</gene>
<dbReference type="InterPro" id="IPR050067">
    <property type="entry name" value="IPM_dehydratase_rel_enz"/>
</dbReference>
<organism evidence="6 7">
    <name type="scientific">Pleurostoma richardsiae</name>
    <dbReference type="NCBI Taxonomy" id="41990"/>
    <lineage>
        <taxon>Eukaryota</taxon>
        <taxon>Fungi</taxon>
        <taxon>Dikarya</taxon>
        <taxon>Ascomycota</taxon>
        <taxon>Pezizomycotina</taxon>
        <taxon>Sordariomycetes</taxon>
        <taxon>Sordariomycetidae</taxon>
        <taxon>Calosphaeriales</taxon>
        <taxon>Pleurostomataceae</taxon>
        <taxon>Pleurostoma</taxon>
    </lineage>
</organism>
<dbReference type="PANTHER" id="PTHR43822">
    <property type="entry name" value="HOMOACONITASE, MITOCHONDRIAL-RELATED"/>
    <property type="match status" value="1"/>
</dbReference>
<comment type="caution">
    <text evidence="6">The sequence shown here is derived from an EMBL/GenBank/DDBJ whole genome shotgun (WGS) entry which is preliminary data.</text>
</comment>
<evidence type="ECO:0000256" key="4">
    <source>
        <dbReference type="ARBA" id="ARBA00023239"/>
    </source>
</evidence>
<dbReference type="SUPFAM" id="SSF53732">
    <property type="entry name" value="Aconitase iron-sulfur domain"/>
    <property type="match status" value="1"/>
</dbReference>
<dbReference type="Gene3D" id="3.30.499.10">
    <property type="entry name" value="Aconitase, domain 3"/>
    <property type="match status" value="1"/>
</dbReference>
<evidence type="ECO:0000259" key="5">
    <source>
        <dbReference type="Pfam" id="PF00330"/>
    </source>
</evidence>
<dbReference type="GO" id="GO:0046872">
    <property type="term" value="F:metal ion binding"/>
    <property type="evidence" value="ECO:0007669"/>
    <property type="project" value="UniProtKB-KW"/>
</dbReference>
<dbReference type="GO" id="GO:0016829">
    <property type="term" value="F:lyase activity"/>
    <property type="evidence" value="ECO:0007669"/>
    <property type="project" value="UniProtKB-KW"/>
</dbReference>
<keyword evidence="7" id="KW-1185">Reference proteome</keyword>
<proteinExistence type="predicted"/>
<dbReference type="InterPro" id="IPR015931">
    <property type="entry name" value="Acnase/IPM_dHydase_lsu_aba_1/3"/>
</dbReference>
<dbReference type="InterPro" id="IPR036008">
    <property type="entry name" value="Aconitase_4Fe-4S_dom"/>
</dbReference>
<reference evidence="6" key="1">
    <citation type="submission" date="2022-07" db="EMBL/GenBank/DDBJ databases">
        <title>Fungi with potential for degradation of polypropylene.</title>
        <authorList>
            <person name="Gostincar C."/>
        </authorList>
    </citation>
    <scope>NUCLEOTIDE SEQUENCE</scope>
    <source>
        <strain evidence="6">EXF-13308</strain>
    </source>
</reference>
<evidence type="ECO:0000256" key="3">
    <source>
        <dbReference type="ARBA" id="ARBA00023014"/>
    </source>
</evidence>
<evidence type="ECO:0000313" key="7">
    <source>
        <dbReference type="Proteomes" id="UP001174694"/>
    </source>
</evidence>
<dbReference type="InterPro" id="IPR001030">
    <property type="entry name" value="Acoase/IPM_deHydtase_lsu_aba"/>
</dbReference>
<evidence type="ECO:0000313" key="6">
    <source>
        <dbReference type="EMBL" id="KAJ9157450.1"/>
    </source>
</evidence>